<dbReference type="AlphaFoldDB" id="A0A835Q4K2"/>
<dbReference type="SUPFAM" id="SSF48452">
    <property type="entry name" value="TPR-like"/>
    <property type="match status" value="1"/>
</dbReference>
<dbReference type="EMBL" id="JADCNL010000010">
    <property type="protein sequence ID" value="KAG0464100.1"/>
    <property type="molecule type" value="Genomic_DNA"/>
</dbReference>
<organism evidence="4 5">
    <name type="scientific">Vanilla planifolia</name>
    <name type="common">Vanilla</name>
    <dbReference type="NCBI Taxonomy" id="51239"/>
    <lineage>
        <taxon>Eukaryota</taxon>
        <taxon>Viridiplantae</taxon>
        <taxon>Streptophyta</taxon>
        <taxon>Embryophyta</taxon>
        <taxon>Tracheophyta</taxon>
        <taxon>Spermatophyta</taxon>
        <taxon>Magnoliopsida</taxon>
        <taxon>Liliopsida</taxon>
        <taxon>Asparagales</taxon>
        <taxon>Orchidaceae</taxon>
        <taxon>Vanilloideae</taxon>
        <taxon>Vanilleae</taxon>
        <taxon>Vanilla</taxon>
    </lineage>
</organism>
<dbReference type="InterPro" id="IPR019734">
    <property type="entry name" value="TPR_rpt"/>
</dbReference>
<sequence>MSRSGDGRGKSKKPLSSESISDRFESTLGFEDNKPDAKNFADVGSPISTLHGSGAATFATTSSSSSSGSFSGKPPPNAASSTSKSDGGARKSHSGELSGSSDGSPKPKAGHRRSGSGQMMFSGAVGASTGVSSSASSPTTNLLPAGNICPSGKIGKIGMMSRSSTRSDVLGSGSGNYGHGSIMRGTASGSAKLSGFGETAMLGNLMARKTDPEEVTKAGNDHYKKGHFAEALSFYDRAMEMCPGNAACRNNRAAALTGLERLEEAVKECEEAIRLDPSYAKAHHRLSCIFLRLGHVENARRHLFLAGQQVDLAEMQQIQTVERHLARCADARRVRDWKSALREADAAISAGVDSSPLISAFRAEALLRLHHLEEANSTLAKAFKYGVKSLSCFPLKFLGMLSGSYICFVQAQVEMALGRFENAVASAEKAKQIDPRNGEVAVMWNNVKSVSRARTQGNELFKSGNFAEASTAYGEGLKYDPSNPVLLCNRAACRSKLGQWERSLEDCNEALRIQPTYTKALLRRAASYSKIERWVEAVRDYEVLRKEFPADTEVAEALFHAQVALKMSRGEEVSNMKFGGEVEQITCLEQLQAAISLTGVSVVCFIAKANQQCIQTAQLVDSFCARYPSLNFLKVDINASPEVATAEDVRIVPTIKIYKNGAKMKEMICPSKQVLDLALKHYGM</sequence>
<proteinExistence type="predicted"/>
<evidence type="ECO:0000313" key="4">
    <source>
        <dbReference type="EMBL" id="KAG0464100.1"/>
    </source>
</evidence>
<gene>
    <name evidence="4" type="ORF">HPP92_020169</name>
</gene>
<dbReference type="Gene3D" id="3.40.30.10">
    <property type="entry name" value="Glutaredoxin"/>
    <property type="match status" value="1"/>
</dbReference>
<evidence type="ECO:0000259" key="3">
    <source>
        <dbReference type="Pfam" id="PF00085"/>
    </source>
</evidence>
<feature type="compositionally biased region" description="Basic and acidic residues" evidence="2">
    <location>
        <begin position="20"/>
        <end position="39"/>
    </location>
</feature>
<dbReference type="PANTHER" id="PTHR46050">
    <property type="entry name" value="TPR REPEAT-CONTAINING THIOREDOXIN"/>
    <property type="match status" value="1"/>
</dbReference>
<dbReference type="SUPFAM" id="SSF48439">
    <property type="entry name" value="Protein prenylyltransferase"/>
    <property type="match status" value="1"/>
</dbReference>
<feature type="compositionally biased region" description="Low complexity" evidence="2">
    <location>
        <begin position="122"/>
        <end position="139"/>
    </location>
</feature>
<accession>A0A835Q4K2</accession>
<dbReference type="SUPFAM" id="SSF52833">
    <property type="entry name" value="Thioredoxin-like"/>
    <property type="match status" value="1"/>
</dbReference>
<dbReference type="InterPro" id="IPR011990">
    <property type="entry name" value="TPR-like_helical_dom_sf"/>
</dbReference>
<evidence type="ECO:0000256" key="1">
    <source>
        <dbReference type="PROSITE-ProRule" id="PRU00339"/>
    </source>
</evidence>
<protein>
    <recommendedName>
        <fullName evidence="3">Thioredoxin domain-containing protein</fullName>
    </recommendedName>
</protein>
<dbReference type="Pfam" id="PF00085">
    <property type="entry name" value="Thioredoxin"/>
    <property type="match status" value="1"/>
</dbReference>
<dbReference type="Gene3D" id="1.25.40.10">
    <property type="entry name" value="Tetratricopeptide repeat domain"/>
    <property type="match status" value="1"/>
</dbReference>
<dbReference type="Pfam" id="PF13432">
    <property type="entry name" value="TPR_16"/>
    <property type="match status" value="1"/>
</dbReference>
<dbReference type="InterPro" id="IPR044534">
    <property type="entry name" value="TTL1-4"/>
</dbReference>
<evidence type="ECO:0000256" key="2">
    <source>
        <dbReference type="SAM" id="MobiDB-lite"/>
    </source>
</evidence>
<dbReference type="PANTHER" id="PTHR46050:SF29">
    <property type="entry name" value="TPR REPEAT-CONTAINING THIOREDOXIN TTL4"/>
    <property type="match status" value="1"/>
</dbReference>
<dbReference type="SMART" id="SM00028">
    <property type="entry name" value="TPR"/>
    <property type="match status" value="6"/>
</dbReference>
<feature type="region of interest" description="Disordered" evidence="2">
    <location>
        <begin position="1"/>
        <end position="139"/>
    </location>
</feature>
<dbReference type="Proteomes" id="UP000636800">
    <property type="component" value="Chromosome 10"/>
</dbReference>
<dbReference type="PROSITE" id="PS50005">
    <property type="entry name" value="TPR"/>
    <property type="match status" value="1"/>
</dbReference>
<dbReference type="OrthoDB" id="608135at2759"/>
<dbReference type="CDD" id="cd02947">
    <property type="entry name" value="TRX_family"/>
    <property type="match status" value="1"/>
</dbReference>
<comment type="caution">
    <text evidence="4">The sequence shown here is derived from an EMBL/GenBank/DDBJ whole genome shotgun (WGS) entry which is preliminary data.</text>
</comment>
<dbReference type="GO" id="GO:0005737">
    <property type="term" value="C:cytoplasm"/>
    <property type="evidence" value="ECO:0007669"/>
    <property type="project" value="TreeGrafter"/>
</dbReference>
<name>A0A835Q4K2_VANPL</name>
<feature type="compositionally biased region" description="Low complexity" evidence="2">
    <location>
        <begin position="52"/>
        <end position="72"/>
    </location>
</feature>
<keyword evidence="5" id="KW-1185">Reference proteome</keyword>
<keyword evidence="1" id="KW-0802">TPR repeat</keyword>
<feature type="repeat" description="TPR" evidence="1">
    <location>
        <begin position="212"/>
        <end position="245"/>
    </location>
</feature>
<dbReference type="InterPro" id="IPR013766">
    <property type="entry name" value="Thioredoxin_domain"/>
</dbReference>
<evidence type="ECO:0000313" key="5">
    <source>
        <dbReference type="Proteomes" id="UP000636800"/>
    </source>
</evidence>
<dbReference type="Pfam" id="PF13181">
    <property type="entry name" value="TPR_8"/>
    <property type="match status" value="1"/>
</dbReference>
<feature type="domain" description="Thioredoxin" evidence="3">
    <location>
        <begin position="598"/>
        <end position="670"/>
    </location>
</feature>
<dbReference type="Pfam" id="PF13414">
    <property type="entry name" value="TPR_11"/>
    <property type="match status" value="1"/>
</dbReference>
<reference evidence="4 5" key="1">
    <citation type="journal article" date="2020" name="Nat. Food">
        <title>A phased Vanilla planifolia genome enables genetic improvement of flavour and production.</title>
        <authorList>
            <person name="Hasing T."/>
            <person name="Tang H."/>
            <person name="Brym M."/>
            <person name="Khazi F."/>
            <person name="Huang T."/>
            <person name="Chambers A.H."/>
        </authorList>
    </citation>
    <scope>NUCLEOTIDE SEQUENCE [LARGE SCALE GENOMIC DNA]</scope>
    <source>
        <tissue evidence="4">Leaf</tissue>
    </source>
</reference>
<dbReference type="InterPro" id="IPR036249">
    <property type="entry name" value="Thioredoxin-like_sf"/>
</dbReference>
<dbReference type="GO" id="GO:0006950">
    <property type="term" value="P:response to stress"/>
    <property type="evidence" value="ECO:0007669"/>
    <property type="project" value="UniProtKB-ARBA"/>
</dbReference>